<evidence type="ECO:0000313" key="3">
    <source>
        <dbReference type="Proteomes" id="UP001358324"/>
    </source>
</evidence>
<keyword evidence="3" id="KW-1185">Reference proteome</keyword>
<sequence>MLGSLYGSIRDQEPPQQQQQERAEKEQQPQQPKRAASSMEARLRGHGEIGFSWMRFCATARFYGSSAARDRYTRPLKCKVFARLLTTLRDGVPLGLSFFASARLGSTLKAFALFQLLLWLRLLI</sequence>
<name>A0ABU7WAL8_9GAMM</name>
<accession>A0ABU7WAL8</accession>
<dbReference type="Proteomes" id="UP001358324">
    <property type="component" value="Unassembled WGS sequence"/>
</dbReference>
<comment type="caution">
    <text evidence="2">The sequence shown here is derived from an EMBL/GenBank/DDBJ whole genome shotgun (WGS) entry which is preliminary data.</text>
</comment>
<evidence type="ECO:0000313" key="2">
    <source>
        <dbReference type="EMBL" id="MEF3081019.1"/>
    </source>
</evidence>
<organism evidence="2 3">
    <name type="scientific">Luteimonas flava</name>
    <dbReference type="NCBI Taxonomy" id="3115822"/>
    <lineage>
        <taxon>Bacteria</taxon>
        <taxon>Pseudomonadati</taxon>
        <taxon>Pseudomonadota</taxon>
        <taxon>Gammaproteobacteria</taxon>
        <taxon>Lysobacterales</taxon>
        <taxon>Lysobacteraceae</taxon>
        <taxon>Luteimonas</taxon>
    </lineage>
</organism>
<dbReference type="EMBL" id="JAZHBM010000001">
    <property type="protein sequence ID" value="MEF3081019.1"/>
    <property type="molecule type" value="Genomic_DNA"/>
</dbReference>
<feature type="region of interest" description="Disordered" evidence="1">
    <location>
        <begin position="1"/>
        <end position="40"/>
    </location>
</feature>
<protein>
    <submittedName>
        <fullName evidence="2">Uncharacterized protein</fullName>
    </submittedName>
</protein>
<proteinExistence type="predicted"/>
<reference evidence="2 3" key="1">
    <citation type="submission" date="2024-01" db="EMBL/GenBank/DDBJ databases">
        <title>Novel species of the genus Luteimonas isolated from rivers.</title>
        <authorList>
            <person name="Lu H."/>
        </authorList>
    </citation>
    <scope>NUCLEOTIDE SEQUENCE [LARGE SCALE GENOMIC DNA]</scope>
    <source>
        <strain evidence="2 3">SMYT11W</strain>
    </source>
</reference>
<gene>
    <name evidence="2" type="ORF">V3391_02150</name>
</gene>
<dbReference type="RefSeq" id="WP_332076778.1">
    <property type="nucleotide sequence ID" value="NZ_JAZHBM010000001.1"/>
</dbReference>
<evidence type="ECO:0000256" key="1">
    <source>
        <dbReference type="SAM" id="MobiDB-lite"/>
    </source>
</evidence>